<protein>
    <submittedName>
        <fullName evidence="2">Uncharacterized protein</fullName>
    </submittedName>
</protein>
<feature type="transmembrane region" description="Helical" evidence="1">
    <location>
        <begin position="15"/>
        <end position="47"/>
    </location>
</feature>
<keyword evidence="3" id="KW-1185">Reference proteome</keyword>
<evidence type="ECO:0000256" key="1">
    <source>
        <dbReference type="SAM" id="Phobius"/>
    </source>
</evidence>
<organism evidence="2 3">
    <name type="scientific">Penicillium oxalicum (strain 114-2 / CGMCC 5302)</name>
    <name type="common">Penicillium decumbens</name>
    <dbReference type="NCBI Taxonomy" id="933388"/>
    <lineage>
        <taxon>Eukaryota</taxon>
        <taxon>Fungi</taxon>
        <taxon>Dikarya</taxon>
        <taxon>Ascomycota</taxon>
        <taxon>Pezizomycotina</taxon>
        <taxon>Eurotiomycetes</taxon>
        <taxon>Eurotiomycetidae</taxon>
        <taxon>Eurotiales</taxon>
        <taxon>Aspergillaceae</taxon>
        <taxon>Penicillium</taxon>
    </lineage>
</organism>
<dbReference type="AlphaFoldDB" id="S8AZP3"/>
<sequence length="102" mass="11685">MTCSALSRIGDDSSYYVIIYATGLRALIGLFMAVQWLASCILFTILFPNFFSMVMYTAHLCHPTYSAREAVARQRIWYKGLRMSILRQTSQVWSPSKLGPFF</sequence>
<dbReference type="HOGENOM" id="CLU_2278407_0_0_1"/>
<evidence type="ECO:0000313" key="2">
    <source>
        <dbReference type="EMBL" id="EPS27482.1"/>
    </source>
</evidence>
<keyword evidence="1" id="KW-0812">Transmembrane</keyword>
<evidence type="ECO:0000313" key="3">
    <source>
        <dbReference type="Proteomes" id="UP000019376"/>
    </source>
</evidence>
<keyword evidence="1" id="KW-0472">Membrane</keyword>
<dbReference type="EMBL" id="KB644410">
    <property type="protein sequence ID" value="EPS27482.1"/>
    <property type="molecule type" value="Genomic_DNA"/>
</dbReference>
<accession>S8AZP3</accession>
<keyword evidence="1" id="KW-1133">Transmembrane helix</keyword>
<name>S8AZP3_PENO1</name>
<reference evidence="2 3" key="1">
    <citation type="journal article" date="2013" name="PLoS ONE">
        <title>Genomic and secretomic analyses reveal unique features of the lignocellulolytic enzyme system of Penicillium decumbens.</title>
        <authorList>
            <person name="Liu G."/>
            <person name="Zhang L."/>
            <person name="Wei X."/>
            <person name="Zou G."/>
            <person name="Qin Y."/>
            <person name="Ma L."/>
            <person name="Li J."/>
            <person name="Zheng H."/>
            <person name="Wang S."/>
            <person name="Wang C."/>
            <person name="Xun L."/>
            <person name="Zhao G.-P."/>
            <person name="Zhou Z."/>
            <person name="Qu Y."/>
        </authorList>
    </citation>
    <scope>NUCLEOTIDE SEQUENCE [LARGE SCALE GENOMIC DNA]</scope>
    <source>
        <strain evidence="3">114-2 / CGMCC 5302</strain>
    </source>
</reference>
<proteinExistence type="predicted"/>
<dbReference type="Proteomes" id="UP000019376">
    <property type="component" value="Unassembled WGS sequence"/>
</dbReference>
<gene>
    <name evidence="2" type="ORF">PDE_02425</name>
</gene>